<dbReference type="PANTHER" id="PTHR43698:SF1">
    <property type="entry name" value="BLL4564 PROTEIN"/>
    <property type="match status" value="1"/>
</dbReference>
<evidence type="ECO:0000313" key="2">
    <source>
        <dbReference type="EMBL" id="TXL75148.1"/>
    </source>
</evidence>
<gene>
    <name evidence="2" type="ORF">FHP25_14790</name>
</gene>
<dbReference type="InterPro" id="IPR011051">
    <property type="entry name" value="RmlC_Cupin_sf"/>
</dbReference>
<comment type="caution">
    <text evidence="2">The sequence shown here is derived from an EMBL/GenBank/DDBJ whole genome shotgun (WGS) entry which is preliminary data.</text>
</comment>
<dbReference type="AlphaFoldDB" id="A0A5C8PMH1"/>
<accession>A0A5C8PMH1</accession>
<dbReference type="InterPro" id="IPR014710">
    <property type="entry name" value="RmlC-like_jellyroll"/>
</dbReference>
<dbReference type="CDD" id="cd02233">
    <property type="entry name" value="cupin_HNL-like"/>
    <property type="match status" value="1"/>
</dbReference>
<keyword evidence="3" id="KW-1185">Reference proteome</keyword>
<sequence>MKILKTSDIEAKERSGGLFKGRVTVQPVLDSDDSALRTNLINFDQGSVNVFHVHDFDQVLYVTAGEGIIATETEEIRIGPGDFVVIPAGEKHWHGATPNSAFSHIAISIRGKTSF</sequence>
<dbReference type="RefSeq" id="WP_147847719.1">
    <property type="nucleotide sequence ID" value="NZ_VDUZ01000015.1"/>
</dbReference>
<evidence type="ECO:0000313" key="3">
    <source>
        <dbReference type="Proteomes" id="UP000321638"/>
    </source>
</evidence>
<evidence type="ECO:0000259" key="1">
    <source>
        <dbReference type="Pfam" id="PF07883"/>
    </source>
</evidence>
<feature type="domain" description="Cupin type-2" evidence="1">
    <location>
        <begin position="41"/>
        <end position="98"/>
    </location>
</feature>
<dbReference type="InterPro" id="IPR013096">
    <property type="entry name" value="Cupin_2"/>
</dbReference>
<dbReference type="Pfam" id="PF07883">
    <property type="entry name" value="Cupin_2"/>
    <property type="match status" value="1"/>
</dbReference>
<dbReference type="Gene3D" id="2.60.120.10">
    <property type="entry name" value="Jelly Rolls"/>
    <property type="match status" value="1"/>
</dbReference>
<organism evidence="2 3">
    <name type="scientific">Vineibacter terrae</name>
    <dbReference type="NCBI Taxonomy" id="2586908"/>
    <lineage>
        <taxon>Bacteria</taxon>
        <taxon>Pseudomonadati</taxon>
        <taxon>Pseudomonadota</taxon>
        <taxon>Alphaproteobacteria</taxon>
        <taxon>Hyphomicrobiales</taxon>
        <taxon>Vineibacter</taxon>
    </lineage>
</organism>
<dbReference type="PANTHER" id="PTHR43698">
    <property type="entry name" value="RIBD C-TERMINAL DOMAIN CONTAINING PROTEIN"/>
    <property type="match status" value="1"/>
</dbReference>
<dbReference type="EMBL" id="VDUZ01000015">
    <property type="protein sequence ID" value="TXL75148.1"/>
    <property type="molecule type" value="Genomic_DNA"/>
</dbReference>
<name>A0A5C8PMH1_9HYPH</name>
<dbReference type="SUPFAM" id="SSF51182">
    <property type="entry name" value="RmlC-like cupins"/>
    <property type="match status" value="1"/>
</dbReference>
<dbReference type="OrthoDB" id="9802489at2"/>
<reference evidence="2 3" key="1">
    <citation type="submission" date="2019-06" db="EMBL/GenBank/DDBJ databases">
        <title>New taxonomy in bacterial strain CC-CFT640, isolated from vineyard.</title>
        <authorList>
            <person name="Lin S.-Y."/>
            <person name="Tsai C.-F."/>
            <person name="Young C.-C."/>
        </authorList>
    </citation>
    <scope>NUCLEOTIDE SEQUENCE [LARGE SCALE GENOMIC DNA]</scope>
    <source>
        <strain evidence="2 3">CC-CFT640</strain>
    </source>
</reference>
<dbReference type="Proteomes" id="UP000321638">
    <property type="component" value="Unassembled WGS sequence"/>
</dbReference>
<protein>
    <submittedName>
        <fullName evidence="2">Cupin domain-containing protein</fullName>
    </submittedName>
</protein>
<dbReference type="InterPro" id="IPR047263">
    <property type="entry name" value="HNL-like_cupin"/>
</dbReference>
<proteinExistence type="predicted"/>